<dbReference type="RefSeq" id="WP_015831078.1">
    <property type="nucleotide sequence ID" value="NC_012969.1"/>
</dbReference>
<dbReference type="HOGENOM" id="CLU_1720171_0_0_4"/>
<dbReference type="STRING" id="582744.Msip34_2605"/>
<keyword evidence="4 5" id="KW-0472">Membrane</keyword>
<keyword evidence="3 5" id="KW-1133">Transmembrane helix</keyword>
<evidence type="ECO:0000256" key="2">
    <source>
        <dbReference type="ARBA" id="ARBA00022692"/>
    </source>
</evidence>
<feature type="transmembrane region" description="Helical" evidence="5">
    <location>
        <begin position="49"/>
        <end position="68"/>
    </location>
</feature>
<evidence type="ECO:0000256" key="4">
    <source>
        <dbReference type="ARBA" id="ARBA00023136"/>
    </source>
</evidence>
<evidence type="ECO:0000313" key="7">
    <source>
        <dbReference type="Proteomes" id="UP000002743"/>
    </source>
</evidence>
<name>C6XB72_METGS</name>
<comment type="subcellular location">
    <subcellularLocation>
        <location evidence="1">Membrane</location>
        <topology evidence="1">Multi-pass membrane protein</topology>
    </subcellularLocation>
</comment>
<feature type="transmembrane region" description="Helical" evidence="5">
    <location>
        <begin position="7"/>
        <end position="29"/>
    </location>
</feature>
<dbReference type="GO" id="GO:0016020">
    <property type="term" value="C:membrane"/>
    <property type="evidence" value="ECO:0007669"/>
    <property type="project" value="UniProtKB-SubCell"/>
</dbReference>
<keyword evidence="7" id="KW-1185">Reference proteome</keyword>
<sequence>MNKFFSLIGRLLLAQIYLVSIIIQLMLIFKNPDGYSAYQDFLAQHGLGTIFAPIMILVQLVAGSLLFLGFKTRGAAITLAIYSVFVAVILKFNEPIVFMQYMAIAGGMIILAVNPKTAFSLDNLKK</sequence>
<dbReference type="Proteomes" id="UP000002743">
    <property type="component" value="Chromosome"/>
</dbReference>
<dbReference type="AlphaFoldDB" id="C6XB72"/>
<keyword evidence="2 5" id="KW-0812">Transmembrane</keyword>
<dbReference type="InterPro" id="IPR032808">
    <property type="entry name" value="DoxX"/>
</dbReference>
<organism evidence="6 7">
    <name type="scientific">Methylovorus glucosotrophus (strain SIP3-4)</name>
    <dbReference type="NCBI Taxonomy" id="582744"/>
    <lineage>
        <taxon>Bacteria</taxon>
        <taxon>Pseudomonadati</taxon>
        <taxon>Pseudomonadota</taxon>
        <taxon>Betaproteobacteria</taxon>
        <taxon>Nitrosomonadales</taxon>
        <taxon>Methylophilaceae</taxon>
        <taxon>Methylovorus</taxon>
    </lineage>
</organism>
<feature type="transmembrane region" description="Helical" evidence="5">
    <location>
        <begin position="98"/>
        <end position="119"/>
    </location>
</feature>
<reference evidence="7" key="1">
    <citation type="submission" date="2009-07" db="EMBL/GenBank/DDBJ databases">
        <title>Complete sequence of chromosome of Methylovorus sp. SIP3-4.</title>
        <authorList>
            <person name="Lucas S."/>
            <person name="Copeland A."/>
            <person name="Lapidus A."/>
            <person name="Glavina del Rio T."/>
            <person name="Tice H."/>
            <person name="Bruce D."/>
            <person name="Goodwin L."/>
            <person name="Pitluck S."/>
            <person name="Clum A."/>
            <person name="Larimer F."/>
            <person name="Land M."/>
            <person name="Hauser L."/>
            <person name="Kyrpides N."/>
            <person name="Mikhailova N."/>
            <person name="Kayluzhnaya M."/>
            <person name="Chistoserdova L."/>
        </authorList>
    </citation>
    <scope>NUCLEOTIDE SEQUENCE [LARGE SCALE GENOMIC DNA]</scope>
    <source>
        <strain evidence="7">SIP3-4</strain>
    </source>
</reference>
<evidence type="ECO:0000256" key="3">
    <source>
        <dbReference type="ARBA" id="ARBA00022989"/>
    </source>
</evidence>
<evidence type="ECO:0000256" key="1">
    <source>
        <dbReference type="ARBA" id="ARBA00004141"/>
    </source>
</evidence>
<evidence type="ECO:0000256" key="5">
    <source>
        <dbReference type="SAM" id="Phobius"/>
    </source>
</evidence>
<feature type="transmembrane region" description="Helical" evidence="5">
    <location>
        <begin position="75"/>
        <end position="92"/>
    </location>
</feature>
<protein>
    <submittedName>
        <fullName evidence="6">DoxX family protein</fullName>
    </submittedName>
</protein>
<gene>
    <name evidence="6" type="ordered locus">Msip34_2605</name>
</gene>
<dbReference type="KEGG" id="mei:Msip34_2605"/>
<accession>C6XB72</accession>
<evidence type="ECO:0000313" key="6">
    <source>
        <dbReference type="EMBL" id="ACT51842.1"/>
    </source>
</evidence>
<dbReference type="EMBL" id="CP001674">
    <property type="protein sequence ID" value="ACT51842.1"/>
    <property type="molecule type" value="Genomic_DNA"/>
</dbReference>
<proteinExistence type="predicted"/>
<dbReference type="OrthoDB" id="8536861at2"/>
<dbReference type="Pfam" id="PF07681">
    <property type="entry name" value="DoxX"/>
    <property type="match status" value="1"/>
</dbReference>
<dbReference type="eggNOG" id="COG2259">
    <property type="taxonomic scope" value="Bacteria"/>
</dbReference>
<reference evidence="6 7" key="2">
    <citation type="journal article" date="2011" name="J. Bacteriol.">
        <title>Genomes of three methylotrophs from a single niche uncover genetic and metabolic divergence of Methylophilaceae.</title>
        <authorList>
            <person name="Lapidus A."/>
            <person name="Clum A."/>
            <person name="Labutti K."/>
            <person name="Kaluzhnaya M.G."/>
            <person name="Lim S."/>
            <person name="Beck D.A."/>
            <person name="Glavina Del Rio T."/>
            <person name="Nolan M."/>
            <person name="Mavromatis K."/>
            <person name="Huntemann M."/>
            <person name="Lucas S."/>
            <person name="Lidstrom M.E."/>
            <person name="Ivanova N."/>
            <person name="Chistoserdova L."/>
        </authorList>
    </citation>
    <scope>NUCLEOTIDE SEQUENCE [LARGE SCALE GENOMIC DNA]</scope>
    <source>
        <strain evidence="6 7">SIP3-4</strain>
    </source>
</reference>